<sequence length="169" mass="19104">MNTKRSDSRDREETSPKPSQAPLPSENFSSYDRMVVESHEVPLRWNFLASLSNWLLLAGFVVFPGTFTSISRSGVLDRNQAGRILQRAVRNVPLLYIGSFSCIIGILGILWAWWNLKHNWFWLVYRIFLPGLLNALMALVASLTNVYTAQDGNWSVTAIVTEMGSIRGQ</sequence>
<dbReference type="AlphaFoldDB" id="A0A1B8AJB8"/>
<dbReference type="OMA" id="ITIRTRY"/>
<feature type="transmembrane region" description="Helical" evidence="2">
    <location>
        <begin position="120"/>
        <end position="141"/>
    </location>
</feature>
<feature type="region of interest" description="Disordered" evidence="1">
    <location>
        <begin position="1"/>
        <end position="26"/>
    </location>
</feature>
<evidence type="ECO:0000313" key="3">
    <source>
        <dbReference type="EMBL" id="OBS20557.1"/>
    </source>
</evidence>
<gene>
    <name evidence="3" type="ORF">FPOA_06915</name>
</gene>
<feature type="transmembrane region" description="Helical" evidence="2">
    <location>
        <begin position="92"/>
        <end position="114"/>
    </location>
</feature>
<accession>A0A1B8AJB8</accession>
<comment type="caution">
    <text evidence="3">The sequence shown here is derived from an EMBL/GenBank/DDBJ whole genome shotgun (WGS) entry which is preliminary data.</text>
</comment>
<evidence type="ECO:0000313" key="4">
    <source>
        <dbReference type="Proteomes" id="UP000091967"/>
    </source>
</evidence>
<keyword evidence="2" id="KW-1133">Transmembrane helix</keyword>
<dbReference type="Proteomes" id="UP000091967">
    <property type="component" value="Unassembled WGS sequence"/>
</dbReference>
<evidence type="ECO:0000256" key="2">
    <source>
        <dbReference type="SAM" id="Phobius"/>
    </source>
</evidence>
<organism evidence="3 4">
    <name type="scientific">Fusarium poae</name>
    <dbReference type="NCBI Taxonomy" id="36050"/>
    <lineage>
        <taxon>Eukaryota</taxon>
        <taxon>Fungi</taxon>
        <taxon>Dikarya</taxon>
        <taxon>Ascomycota</taxon>
        <taxon>Pezizomycotina</taxon>
        <taxon>Sordariomycetes</taxon>
        <taxon>Hypocreomycetidae</taxon>
        <taxon>Hypocreales</taxon>
        <taxon>Nectriaceae</taxon>
        <taxon>Fusarium</taxon>
    </lineage>
</organism>
<evidence type="ECO:0000256" key="1">
    <source>
        <dbReference type="SAM" id="MobiDB-lite"/>
    </source>
</evidence>
<feature type="transmembrane region" description="Helical" evidence="2">
    <location>
        <begin position="51"/>
        <end position="71"/>
    </location>
</feature>
<protein>
    <submittedName>
        <fullName evidence="3">Uncharacterized protein</fullName>
    </submittedName>
</protein>
<dbReference type="EMBL" id="LYXU01000003">
    <property type="protein sequence ID" value="OBS20557.1"/>
    <property type="molecule type" value="Genomic_DNA"/>
</dbReference>
<keyword evidence="2" id="KW-0812">Transmembrane</keyword>
<feature type="compositionally biased region" description="Basic and acidic residues" evidence="1">
    <location>
        <begin position="1"/>
        <end position="15"/>
    </location>
</feature>
<keyword evidence="2" id="KW-0472">Membrane</keyword>
<reference evidence="3 4" key="1">
    <citation type="submission" date="2016-06" db="EMBL/GenBank/DDBJ databases">
        <title>Living apart together: crosstalk between the core and supernumerary genomes in a fungal plant pathogen.</title>
        <authorList>
            <person name="Vanheule A."/>
            <person name="Audenaert K."/>
            <person name="Warris S."/>
            <person name="Van De Geest H."/>
            <person name="Schijlen E."/>
            <person name="Hofte M."/>
            <person name="De Saeger S."/>
            <person name="Haesaert G."/>
            <person name="Waalwijk C."/>
            <person name="Van Der Lee T."/>
        </authorList>
    </citation>
    <scope>NUCLEOTIDE SEQUENCE [LARGE SCALE GENOMIC DNA]</scope>
    <source>
        <strain evidence="3 4">2516</strain>
    </source>
</reference>
<keyword evidence="4" id="KW-1185">Reference proteome</keyword>
<proteinExistence type="predicted"/>
<name>A0A1B8AJB8_FUSPO</name>